<feature type="domain" description="Glycosyl hydrolase family 92 N-terminal" evidence="3">
    <location>
        <begin position="36"/>
        <end position="270"/>
    </location>
</feature>
<dbReference type="InterPro" id="IPR005887">
    <property type="entry name" value="GH92_a_mannosidase_put"/>
</dbReference>
<dbReference type="Gene3D" id="2.70.98.10">
    <property type="match status" value="1"/>
</dbReference>
<dbReference type="InterPro" id="IPR012939">
    <property type="entry name" value="Glyco_hydro_92"/>
</dbReference>
<evidence type="ECO:0000313" key="4">
    <source>
        <dbReference type="EMBL" id="SUZ99046.1"/>
    </source>
</evidence>
<dbReference type="SUPFAM" id="SSF48208">
    <property type="entry name" value="Six-hairpin glycosidases"/>
    <property type="match status" value="1"/>
</dbReference>
<dbReference type="NCBIfam" id="TIGR01180">
    <property type="entry name" value="aman2_put"/>
    <property type="match status" value="1"/>
</dbReference>
<feature type="domain" description="Glycosyl hydrolase family 92" evidence="2">
    <location>
        <begin position="276"/>
        <end position="410"/>
    </location>
</feature>
<keyword evidence="1" id="KW-1133">Transmembrane helix</keyword>
<evidence type="ECO:0008006" key="5">
    <source>
        <dbReference type="Google" id="ProtNLM"/>
    </source>
</evidence>
<dbReference type="Pfam" id="PF07971">
    <property type="entry name" value="Glyco_hydro_92"/>
    <property type="match status" value="1"/>
</dbReference>
<accession>A0A381S4P2</accession>
<dbReference type="GO" id="GO:0005829">
    <property type="term" value="C:cytosol"/>
    <property type="evidence" value="ECO:0007669"/>
    <property type="project" value="TreeGrafter"/>
</dbReference>
<dbReference type="PANTHER" id="PTHR12143">
    <property type="entry name" value="PEPTIDE N-GLYCANASE PNGASE -RELATED"/>
    <property type="match status" value="1"/>
</dbReference>
<feature type="non-terminal residue" evidence="4">
    <location>
        <position position="410"/>
    </location>
</feature>
<dbReference type="GO" id="GO:0000224">
    <property type="term" value="F:peptide-N4-(N-acetyl-beta-glucosaminyl)asparagine amidase activity"/>
    <property type="evidence" value="ECO:0007669"/>
    <property type="project" value="TreeGrafter"/>
</dbReference>
<dbReference type="AlphaFoldDB" id="A0A381S4P2"/>
<organism evidence="4">
    <name type="scientific">marine metagenome</name>
    <dbReference type="NCBI Taxonomy" id="408172"/>
    <lineage>
        <taxon>unclassified sequences</taxon>
        <taxon>metagenomes</taxon>
        <taxon>ecological metagenomes</taxon>
    </lineage>
</organism>
<dbReference type="EMBL" id="UINC01002663">
    <property type="protein sequence ID" value="SUZ99046.1"/>
    <property type="molecule type" value="Genomic_DNA"/>
</dbReference>
<name>A0A381S4P2_9ZZZZ</name>
<dbReference type="GO" id="GO:0030246">
    <property type="term" value="F:carbohydrate binding"/>
    <property type="evidence" value="ECO:0007669"/>
    <property type="project" value="InterPro"/>
</dbReference>
<dbReference type="GO" id="GO:0005975">
    <property type="term" value="P:carbohydrate metabolic process"/>
    <property type="evidence" value="ECO:0007669"/>
    <property type="project" value="InterPro"/>
</dbReference>
<sequence length="410" mass="46400">MRIIRIITVYRGITLSFFISFFVFFCTDSKQRLTDYVDPFIGTDGTGHTFPGATRPFGMVQLSPDTRNTGWENCSGYHSSNPTILGFSHTHLSGTGAMDYGDILVVPTVGKIQFQPGSEDDPNTGYRSSYRHKTEVAEPGYYAVTLEDHGVRVELTTTMRAGFHRYWFPSTDSANIIIDLEHGIGDKVVESGISKIGPREISGYRRSHGWAKDQIIFFTARFSQDIINNNYLIDNNVENILDEVEGQKVKGSFSFRVLKDRPLLVKVGISAVDNEGARTNLDTELPGWDFEIIKREASDIWENELSRIEVKDKSRKNKINFYTALYHSMIAPNLYADTDGRYRGSDLQIHNVEKGSSMYTVFSLWDTFRALHPLLTMIKPTLAQDLVRTLITKYEEGGLLPVWELASNET</sequence>
<reference evidence="4" key="1">
    <citation type="submission" date="2018-05" db="EMBL/GenBank/DDBJ databases">
        <authorList>
            <person name="Lanie J.A."/>
            <person name="Ng W.-L."/>
            <person name="Kazmierczak K.M."/>
            <person name="Andrzejewski T.M."/>
            <person name="Davidsen T.M."/>
            <person name="Wayne K.J."/>
            <person name="Tettelin H."/>
            <person name="Glass J.I."/>
            <person name="Rusch D."/>
            <person name="Podicherti R."/>
            <person name="Tsui H.-C.T."/>
            <person name="Winkler M.E."/>
        </authorList>
    </citation>
    <scope>NUCLEOTIDE SEQUENCE</scope>
</reference>
<dbReference type="PANTHER" id="PTHR12143:SF39">
    <property type="entry name" value="SECRETED PROTEIN"/>
    <property type="match status" value="1"/>
</dbReference>
<dbReference type="GO" id="GO:0006516">
    <property type="term" value="P:glycoprotein catabolic process"/>
    <property type="evidence" value="ECO:0007669"/>
    <property type="project" value="TreeGrafter"/>
</dbReference>
<evidence type="ECO:0000259" key="3">
    <source>
        <dbReference type="Pfam" id="PF17678"/>
    </source>
</evidence>
<feature type="transmembrane region" description="Helical" evidence="1">
    <location>
        <begin position="7"/>
        <end position="25"/>
    </location>
</feature>
<evidence type="ECO:0000256" key="1">
    <source>
        <dbReference type="SAM" id="Phobius"/>
    </source>
</evidence>
<protein>
    <recommendedName>
        <fullName evidence="5">Glycosyl hydrolase family 92 domain-containing protein</fullName>
    </recommendedName>
</protein>
<dbReference type="InterPro" id="IPR041371">
    <property type="entry name" value="GH92_N"/>
</dbReference>
<dbReference type="InterPro" id="IPR050883">
    <property type="entry name" value="PNGase"/>
</dbReference>
<dbReference type="Pfam" id="PF17678">
    <property type="entry name" value="Glyco_hydro_92N"/>
    <property type="match status" value="1"/>
</dbReference>
<keyword evidence="1" id="KW-0812">Transmembrane</keyword>
<proteinExistence type="predicted"/>
<gene>
    <name evidence="4" type="ORF">METZ01_LOCUS51900</name>
</gene>
<dbReference type="InterPro" id="IPR014718">
    <property type="entry name" value="GH-type_carb-bd"/>
</dbReference>
<dbReference type="Gene3D" id="1.20.1050.60">
    <property type="entry name" value="alpha-1,2-mannosidase"/>
    <property type="match status" value="1"/>
</dbReference>
<keyword evidence="1" id="KW-0472">Membrane</keyword>
<evidence type="ECO:0000259" key="2">
    <source>
        <dbReference type="Pfam" id="PF07971"/>
    </source>
</evidence>
<dbReference type="InterPro" id="IPR008928">
    <property type="entry name" value="6-hairpin_glycosidase_sf"/>
</dbReference>